<dbReference type="OrthoDB" id="4601892at2"/>
<keyword evidence="5" id="KW-1185">Reference proteome</keyword>
<comment type="similarity">
    <text evidence="1">Belongs to the mycobacterial PPE family.</text>
</comment>
<feature type="compositionally biased region" description="Low complexity" evidence="2">
    <location>
        <begin position="482"/>
        <end position="499"/>
    </location>
</feature>
<feature type="domain" description="PPE" evidence="3">
    <location>
        <begin position="133"/>
        <end position="283"/>
    </location>
</feature>
<dbReference type="RefSeq" id="WP_085092522.1">
    <property type="nucleotide sequence ID" value="NZ_JACKRW010000184.1"/>
</dbReference>
<dbReference type="InterPro" id="IPR038332">
    <property type="entry name" value="PPE_sf"/>
</dbReference>
<comment type="caution">
    <text evidence="4">The sequence shown here is derived from an EMBL/GenBank/DDBJ whole genome shotgun (WGS) entry which is preliminary data.</text>
</comment>
<dbReference type="SUPFAM" id="SSF140459">
    <property type="entry name" value="PE/PPE dimer-like"/>
    <property type="match status" value="1"/>
</dbReference>
<feature type="compositionally biased region" description="Low complexity" evidence="2">
    <location>
        <begin position="596"/>
        <end position="606"/>
    </location>
</feature>
<evidence type="ECO:0000256" key="1">
    <source>
        <dbReference type="ARBA" id="ARBA00010652"/>
    </source>
</evidence>
<dbReference type="Pfam" id="PF00823">
    <property type="entry name" value="PPE"/>
    <property type="match status" value="1"/>
</dbReference>
<feature type="compositionally biased region" description="Basic and acidic residues" evidence="2">
    <location>
        <begin position="442"/>
        <end position="454"/>
    </location>
</feature>
<reference evidence="4 5" key="1">
    <citation type="submission" date="2016-01" db="EMBL/GenBank/DDBJ databases">
        <title>The new phylogeny of the genus Mycobacterium.</title>
        <authorList>
            <person name="Tarcisio F."/>
            <person name="Conor M."/>
            <person name="Antonella G."/>
            <person name="Elisabetta G."/>
            <person name="Giulia F.S."/>
            <person name="Sara T."/>
            <person name="Anna F."/>
            <person name="Clotilde B."/>
            <person name="Roberto B."/>
            <person name="Veronica D.S."/>
            <person name="Fabio R."/>
            <person name="Monica P."/>
            <person name="Olivier J."/>
            <person name="Enrico T."/>
            <person name="Nicola S."/>
        </authorList>
    </citation>
    <scope>NUCLEOTIDE SEQUENCE [LARGE SCALE GENOMIC DNA]</scope>
    <source>
        <strain evidence="4 5">DSM 44179</strain>
    </source>
</reference>
<feature type="compositionally biased region" description="Low complexity" evidence="2">
    <location>
        <begin position="538"/>
        <end position="570"/>
    </location>
</feature>
<gene>
    <name evidence="4" type="ORF">AWC04_01330</name>
</gene>
<dbReference type="Gene3D" id="1.20.1260.20">
    <property type="entry name" value="PPE superfamily"/>
    <property type="match status" value="1"/>
</dbReference>
<protein>
    <recommendedName>
        <fullName evidence="3">PPE domain-containing protein</fullName>
    </recommendedName>
</protein>
<dbReference type="AlphaFoldDB" id="A0A1X1RMP9"/>
<feature type="compositionally biased region" description="Low complexity" evidence="2">
    <location>
        <begin position="511"/>
        <end position="528"/>
    </location>
</feature>
<dbReference type="Proteomes" id="UP000193484">
    <property type="component" value="Unassembled WGS sequence"/>
</dbReference>
<feature type="compositionally biased region" description="Basic and acidic residues" evidence="2">
    <location>
        <begin position="686"/>
        <end position="700"/>
    </location>
</feature>
<accession>A0A1X1RMP9</accession>
<feature type="compositionally biased region" description="Gly residues" evidence="2">
    <location>
        <begin position="571"/>
        <end position="587"/>
    </location>
</feature>
<organism evidence="4 5">
    <name type="scientific">Mycolicibacterium fallax</name>
    <name type="common">Mycobacterium fallax</name>
    <dbReference type="NCBI Taxonomy" id="1793"/>
    <lineage>
        <taxon>Bacteria</taxon>
        <taxon>Bacillati</taxon>
        <taxon>Actinomycetota</taxon>
        <taxon>Actinomycetes</taxon>
        <taxon>Mycobacteriales</taxon>
        <taxon>Mycobacteriaceae</taxon>
        <taxon>Mycolicibacterium</taxon>
    </lineage>
</organism>
<name>A0A1X1RMP9_MYCFA</name>
<evidence type="ECO:0000313" key="5">
    <source>
        <dbReference type="Proteomes" id="UP000193484"/>
    </source>
</evidence>
<evidence type="ECO:0000313" key="4">
    <source>
        <dbReference type="EMBL" id="ORV09685.1"/>
    </source>
</evidence>
<evidence type="ECO:0000256" key="2">
    <source>
        <dbReference type="SAM" id="MobiDB-lite"/>
    </source>
</evidence>
<evidence type="ECO:0000259" key="3">
    <source>
        <dbReference type="Pfam" id="PF00823"/>
    </source>
</evidence>
<dbReference type="InterPro" id="IPR000030">
    <property type="entry name" value="PPE_dom"/>
</dbReference>
<feature type="compositionally biased region" description="Low complexity" evidence="2">
    <location>
        <begin position="428"/>
        <end position="439"/>
    </location>
</feature>
<feature type="compositionally biased region" description="Gly residues" evidence="2">
    <location>
        <begin position="636"/>
        <end position="645"/>
    </location>
</feature>
<proteinExistence type="inferred from homology"/>
<feature type="region of interest" description="Disordered" evidence="2">
    <location>
        <begin position="341"/>
        <end position="700"/>
    </location>
</feature>
<dbReference type="STRING" id="1793.AWC04_01330"/>
<sequence length="700" mass="68117">MEEISVDIEGLAAAGGRLLGAAGGSAGAPAACTPAGADSVSAAVAGSFSAWATGLEGLVVHAQAVLGAGGVSVAGSAAVIEGSDVAAGAGMQSLSAGLGDIPAMPAVMVPAAPVAPIVPPVPAVPAPMAGDQWSACIHGGPGSAPLRALAAQLRARGAELERTAGETGAEAAAIDAHWVDGEQRAGQNVGQVADWLRDTAHYTYKLATSADEAGEHVEQALARTPRPERFVELQQRVQEGMEHFIRTAGLDPGPLEVASANLAQAQQEAIEAQTAYAMVSNTTVAGAPVLPAPTTPIVVTGGVGVSPSIATAVSVATAAPPPTSAPADFLLGQGGGADSPFRVVPAVNSTTVPPLPSEPGGGGDASGLPLDRMDPEPGGAPAAPPGAPSSPGGGPAPAGGPDPGPLSPADQDPAGGPETDQDKPPTGEDPGSPDSPGGPEDTDPKERTPDGENKDPEEDSTDKDPPTHDPGDSTDKPSPQTREAPGAPEPASEAPRPEGTPGSPTAQNPMASALGGLPQALGGAMPSSGGAGGGGEPPLGALSGLSSLMGMGKSGRSPSADDFGFDPSDFGGAGTSPSGGGSDGGGPALPAPPASAAPAAGVGAIPSPAPPAPAVGGVVGQRSPMGMGGMYPPMGAMGGAGAGGGGERDQALHPDKRVVHRPVANTERVIGALEQERRRRPAGPAQDKETTRNERRGERR</sequence>
<feature type="compositionally biased region" description="Basic and acidic residues" evidence="2">
    <location>
        <begin position="462"/>
        <end position="475"/>
    </location>
</feature>
<feature type="compositionally biased region" description="Basic and acidic residues" evidence="2">
    <location>
        <begin position="646"/>
        <end position="657"/>
    </location>
</feature>
<dbReference type="EMBL" id="LQOJ01000007">
    <property type="protein sequence ID" value="ORV09685.1"/>
    <property type="molecule type" value="Genomic_DNA"/>
</dbReference>